<dbReference type="OMA" id="QHYLARC"/>
<feature type="domain" description="RING-type" evidence="18">
    <location>
        <begin position="262"/>
        <end position="299"/>
    </location>
</feature>
<evidence type="ECO:0000256" key="13">
    <source>
        <dbReference type="ARBA" id="ARBA00023140"/>
    </source>
</evidence>
<reference evidence="20" key="1">
    <citation type="journal article" date="2006" name="Science">
        <title>Ancient noncoding elements conserved in the human genome.</title>
        <authorList>
            <person name="Venkatesh B."/>
            <person name="Kirkness E.F."/>
            <person name="Loh Y.H."/>
            <person name="Halpern A.L."/>
            <person name="Lee A.P."/>
            <person name="Johnson J."/>
            <person name="Dandona N."/>
            <person name="Viswanathan L.D."/>
            <person name="Tay A."/>
            <person name="Venter J.C."/>
            <person name="Strausberg R.L."/>
            <person name="Brenner S."/>
        </authorList>
    </citation>
    <scope>NUCLEOTIDE SEQUENCE [LARGE SCALE GENOMIC DNA]</scope>
</reference>
<evidence type="ECO:0000256" key="17">
    <source>
        <dbReference type="PROSITE-ProRule" id="PRU00175"/>
    </source>
</evidence>
<evidence type="ECO:0000256" key="4">
    <source>
        <dbReference type="ARBA" id="ARBA00018980"/>
    </source>
</evidence>
<dbReference type="SUPFAM" id="SSF57850">
    <property type="entry name" value="RING/U-box"/>
    <property type="match status" value="1"/>
</dbReference>
<evidence type="ECO:0000256" key="5">
    <source>
        <dbReference type="ARBA" id="ARBA00022448"/>
    </source>
</evidence>
<evidence type="ECO:0000256" key="14">
    <source>
        <dbReference type="ARBA" id="ARBA00029692"/>
    </source>
</evidence>
<dbReference type="Pfam" id="PF04757">
    <property type="entry name" value="Pex2_Pex12"/>
    <property type="match status" value="1"/>
</dbReference>
<reference evidence="20" key="2">
    <citation type="journal article" date="2007" name="PLoS Biol.">
        <title>Survey sequencing and comparative analysis of the elephant shark (Callorhinchus milii) genome.</title>
        <authorList>
            <person name="Venkatesh B."/>
            <person name="Kirkness E.F."/>
            <person name="Loh Y.H."/>
            <person name="Halpern A.L."/>
            <person name="Lee A.P."/>
            <person name="Johnson J."/>
            <person name="Dandona N."/>
            <person name="Viswanathan L.D."/>
            <person name="Tay A."/>
            <person name="Venter J.C."/>
            <person name="Strausberg R.L."/>
            <person name="Brenner S."/>
        </authorList>
    </citation>
    <scope>NUCLEOTIDE SEQUENCE [LARGE SCALE GENOMIC DNA]</scope>
</reference>
<evidence type="ECO:0000256" key="7">
    <source>
        <dbReference type="ARBA" id="ARBA00022723"/>
    </source>
</evidence>
<sequence length="317" mass="35684">YCSTPYSFVLQALAESNPGPYGLLWRWFDEIYTVLDLLLQHYCLSRSAASFSENFYGLKRVPAGVTGPSGLASRGLPTAHHLRSLLLLVLVPYLRVKLDKLFGRLREEEDYAIRFPASHRQRLHKAFLAAYPYLNMGWEAWFLAHQLLYVFGKARHHSPLLLLARVHLVTLSLADVLDLEKRSSSTNLWVGIGGDKACGRLASSLSTGLSLGVFFLQFLEWWYSTENQETVKSLSCLPTPPPPVHLDGHLAPAALPALKSLCPLCRKPRANHTALSTSGHVFCYRCIYAYVKRQQRCPMTGYPSELQHLIKLYSPEG</sequence>
<dbReference type="GO" id="GO:0004842">
    <property type="term" value="F:ubiquitin-protein transferase activity"/>
    <property type="evidence" value="ECO:0007669"/>
    <property type="project" value="TreeGrafter"/>
</dbReference>
<dbReference type="InParanoid" id="A0A4W3JS04"/>
<dbReference type="SMART" id="SM00184">
    <property type="entry name" value="RING"/>
    <property type="match status" value="1"/>
</dbReference>
<dbReference type="GO" id="GO:0006513">
    <property type="term" value="P:protein monoubiquitination"/>
    <property type="evidence" value="ECO:0007669"/>
    <property type="project" value="TreeGrafter"/>
</dbReference>
<dbReference type="CDD" id="cd16451">
    <property type="entry name" value="mRING_PEX12"/>
    <property type="match status" value="1"/>
</dbReference>
<evidence type="ECO:0000256" key="2">
    <source>
        <dbReference type="ARBA" id="ARBA00004906"/>
    </source>
</evidence>
<evidence type="ECO:0000256" key="11">
    <source>
        <dbReference type="ARBA" id="ARBA00022989"/>
    </source>
</evidence>
<evidence type="ECO:0000313" key="19">
    <source>
        <dbReference type="Ensembl" id="ENSCMIP00000040893.1"/>
    </source>
</evidence>
<evidence type="ECO:0000259" key="18">
    <source>
        <dbReference type="PROSITE" id="PS50089"/>
    </source>
</evidence>
<keyword evidence="7" id="KW-0479">Metal-binding</keyword>
<keyword evidence="10" id="KW-0653">Protein transport</keyword>
<dbReference type="Gene3D" id="3.30.40.10">
    <property type="entry name" value="Zinc/RING finger domain, C3HC4 (zinc finger)"/>
    <property type="match status" value="1"/>
</dbReference>
<comment type="pathway">
    <text evidence="2">Protein modification; protein ubiquitination.</text>
</comment>
<evidence type="ECO:0000256" key="9">
    <source>
        <dbReference type="ARBA" id="ARBA00022833"/>
    </source>
</evidence>
<dbReference type="InterPro" id="IPR018957">
    <property type="entry name" value="Znf_C3HC4_RING-type"/>
</dbReference>
<dbReference type="PANTHER" id="PTHR12888:SF0">
    <property type="entry name" value="PEROXISOME ASSEMBLY PROTEIN 12"/>
    <property type="match status" value="1"/>
</dbReference>
<keyword evidence="12 16" id="KW-0472">Membrane</keyword>
<organism evidence="19 20">
    <name type="scientific">Callorhinchus milii</name>
    <name type="common">Ghost shark</name>
    <dbReference type="NCBI Taxonomy" id="7868"/>
    <lineage>
        <taxon>Eukaryota</taxon>
        <taxon>Metazoa</taxon>
        <taxon>Chordata</taxon>
        <taxon>Craniata</taxon>
        <taxon>Vertebrata</taxon>
        <taxon>Chondrichthyes</taxon>
        <taxon>Holocephali</taxon>
        <taxon>Chimaeriformes</taxon>
        <taxon>Callorhinchidae</taxon>
        <taxon>Callorhinchus</taxon>
    </lineage>
</organism>
<keyword evidence="8 17" id="KW-0863">Zinc-finger</keyword>
<keyword evidence="11" id="KW-1133">Transmembrane helix</keyword>
<dbReference type="Pfam" id="PF00097">
    <property type="entry name" value="zf-C3HC4"/>
    <property type="match status" value="1"/>
</dbReference>
<keyword evidence="9" id="KW-0862">Zinc</keyword>
<evidence type="ECO:0000256" key="8">
    <source>
        <dbReference type="ARBA" id="ARBA00022771"/>
    </source>
</evidence>
<accession>A0A4W3JS04</accession>
<dbReference type="PIRSF" id="PIRSF038074">
    <property type="entry name" value="Peroxisome_assembly_p12"/>
    <property type="match status" value="1"/>
</dbReference>
<dbReference type="FunFam" id="3.30.40.10:FF:000266">
    <property type="entry name" value="Peroxisome assembly protein 12"/>
    <property type="match status" value="1"/>
</dbReference>
<comment type="subcellular location">
    <subcellularLocation>
        <location evidence="1">Peroxisome membrane</location>
        <topology evidence="1">Multi-pass membrane protein</topology>
    </subcellularLocation>
</comment>
<dbReference type="GO" id="GO:1990429">
    <property type="term" value="C:peroxisomal importomer complex"/>
    <property type="evidence" value="ECO:0007669"/>
    <property type="project" value="TreeGrafter"/>
</dbReference>
<keyword evidence="20" id="KW-1185">Reference proteome</keyword>
<proteinExistence type="inferred from homology"/>
<comment type="function">
    <text evidence="15">Component of a retrotranslocation channel required for peroxisome organization by mediating export of the PEX5 receptor from peroxisomes to the cytosol, thereby promoting PEX5 recycling. The retrotranslocation channel is composed of PEX2, PEX10 and PEX12; each subunit contributing transmembrane segments that coassemble into an open channel that specifically allows the passage of PEX5 through the peroxisomal membrane. PEX12 also regulates PEX5 recycling by activating the E3 ubiquitin-protein ligase activity of PEX10. When PEX5 recycling is compromised, PEX12 stimulates PEX10-mediated polyubiquitination of PEX5, leading to its subsequent degradation.</text>
</comment>
<dbReference type="PROSITE" id="PS50089">
    <property type="entry name" value="ZF_RING_2"/>
    <property type="match status" value="1"/>
</dbReference>
<evidence type="ECO:0000313" key="20">
    <source>
        <dbReference type="Proteomes" id="UP000314986"/>
    </source>
</evidence>
<dbReference type="AlphaFoldDB" id="A0A4W3JS04"/>
<evidence type="ECO:0000256" key="12">
    <source>
        <dbReference type="ARBA" id="ARBA00023136"/>
    </source>
</evidence>
<dbReference type="InterPro" id="IPR013083">
    <property type="entry name" value="Znf_RING/FYVE/PHD"/>
</dbReference>
<dbReference type="STRING" id="7868.ENSCMIP00000040893"/>
<dbReference type="InterPro" id="IPR001841">
    <property type="entry name" value="Znf_RING"/>
</dbReference>
<name>A0A4W3JS04_CALMI</name>
<keyword evidence="5" id="KW-0813">Transport</keyword>
<evidence type="ECO:0000256" key="1">
    <source>
        <dbReference type="ARBA" id="ARBA00004585"/>
    </source>
</evidence>
<comment type="similarity">
    <text evidence="3 16">Belongs to the pex2/pex10/pex12 family.</text>
</comment>
<dbReference type="GO" id="GO:0008270">
    <property type="term" value="F:zinc ion binding"/>
    <property type="evidence" value="ECO:0007669"/>
    <property type="project" value="UniProtKB-KW"/>
</dbReference>
<dbReference type="GO" id="GO:0005778">
    <property type="term" value="C:peroxisomal membrane"/>
    <property type="evidence" value="ECO:0007669"/>
    <property type="project" value="UniProtKB-SubCell"/>
</dbReference>
<keyword evidence="6" id="KW-0812">Transmembrane</keyword>
<reference evidence="19" key="5">
    <citation type="submission" date="2025-09" db="UniProtKB">
        <authorList>
            <consortium name="Ensembl"/>
        </authorList>
    </citation>
    <scope>IDENTIFICATION</scope>
</reference>
<dbReference type="Proteomes" id="UP000314986">
    <property type="component" value="Unassembled WGS sequence"/>
</dbReference>
<dbReference type="GeneTree" id="ENSGT00390000016209"/>
<evidence type="ECO:0000256" key="16">
    <source>
        <dbReference type="PIRNR" id="PIRNR038074"/>
    </source>
</evidence>
<evidence type="ECO:0000256" key="3">
    <source>
        <dbReference type="ARBA" id="ARBA00008704"/>
    </source>
</evidence>
<keyword evidence="13 16" id="KW-0576">Peroxisome</keyword>
<reference evidence="19" key="4">
    <citation type="submission" date="2025-08" db="UniProtKB">
        <authorList>
            <consortium name="Ensembl"/>
        </authorList>
    </citation>
    <scope>IDENTIFICATION</scope>
</reference>
<dbReference type="InterPro" id="IPR006845">
    <property type="entry name" value="Pex_N"/>
</dbReference>
<dbReference type="PANTHER" id="PTHR12888">
    <property type="entry name" value="PEROXISOME ASSEMBLY PROTEIN 12 PEROXIN-12"/>
    <property type="match status" value="1"/>
</dbReference>
<dbReference type="GO" id="GO:0016558">
    <property type="term" value="P:protein import into peroxisome matrix"/>
    <property type="evidence" value="ECO:0007669"/>
    <property type="project" value="UniProtKB-UniRule"/>
</dbReference>
<evidence type="ECO:0000256" key="6">
    <source>
        <dbReference type="ARBA" id="ARBA00022692"/>
    </source>
</evidence>
<evidence type="ECO:0000256" key="15">
    <source>
        <dbReference type="ARBA" id="ARBA00045862"/>
    </source>
</evidence>
<reference evidence="20" key="3">
    <citation type="journal article" date="2014" name="Nature">
        <title>Elephant shark genome provides unique insights into gnathostome evolution.</title>
        <authorList>
            <consortium name="International Elephant Shark Genome Sequencing Consortium"/>
            <person name="Venkatesh B."/>
            <person name="Lee A.P."/>
            <person name="Ravi V."/>
            <person name="Maurya A.K."/>
            <person name="Lian M.M."/>
            <person name="Swann J.B."/>
            <person name="Ohta Y."/>
            <person name="Flajnik M.F."/>
            <person name="Sutoh Y."/>
            <person name="Kasahara M."/>
            <person name="Hoon S."/>
            <person name="Gangu V."/>
            <person name="Roy S.W."/>
            <person name="Irimia M."/>
            <person name="Korzh V."/>
            <person name="Kondrychyn I."/>
            <person name="Lim Z.W."/>
            <person name="Tay B.H."/>
            <person name="Tohari S."/>
            <person name="Kong K.W."/>
            <person name="Ho S."/>
            <person name="Lorente-Galdos B."/>
            <person name="Quilez J."/>
            <person name="Marques-Bonet T."/>
            <person name="Raney B.J."/>
            <person name="Ingham P.W."/>
            <person name="Tay A."/>
            <person name="Hillier L.W."/>
            <person name="Minx P."/>
            <person name="Boehm T."/>
            <person name="Wilson R.K."/>
            <person name="Brenner S."/>
            <person name="Warren W.C."/>
        </authorList>
    </citation>
    <scope>NUCLEOTIDE SEQUENCE [LARGE SCALE GENOMIC DNA]</scope>
</reference>
<protein>
    <recommendedName>
        <fullName evidence="4 16">Peroxisome assembly protein 12</fullName>
    </recommendedName>
    <alternativeName>
        <fullName evidence="14 16">Peroxin-12</fullName>
    </alternativeName>
</protein>
<dbReference type="InterPro" id="IPR017375">
    <property type="entry name" value="PEX12"/>
</dbReference>
<dbReference type="Ensembl" id="ENSCMIT00000041469.1">
    <property type="protein sequence ID" value="ENSCMIP00000040893.1"/>
    <property type="gene ID" value="ENSCMIG00000017035.1"/>
</dbReference>
<evidence type="ECO:0000256" key="10">
    <source>
        <dbReference type="ARBA" id="ARBA00022927"/>
    </source>
</evidence>